<keyword evidence="1" id="KW-0540">Nuclease</keyword>
<dbReference type="OrthoDB" id="157374at2157"/>
<name>A0A2I8VHS9_9EURY</name>
<dbReference type="GeneID" id="35591888"/>
<protein>
    <submittedName>
        <fullName evidence="1">Exonuclease RecJ</fullName>
    </submittedName>
</protein>
<keyword evidence="1" id="KW-0378">Hydrolase</keyword>
<evidence type="ECO:0000313" key="2">
    <source>
        <dbReference type="Proteomes" id="UP000236584"/>
    </source>
</evidence>
<keyword evidence="2" id="KW-1185">Reference proteome</keyword>
<dbReference type="EMBL" id="CP026309">
    <property type="protein sequence ID" value="AUV81486.1"/>
    <property type="molecule type" value="Genomic_DNA"/>
</dbReference>
<keyword evidence="1" id="KW-0269">Exonuclease</keyword>
<organism evidence="1 2">
    <name type="scientific">Salinigranum rubrum</name>
    <dbReference type="NCBI Taxonomy" id="755307"/>
    <lineage>
        <taxon>Archaea</taxon>
        <taxon>Methanobacteriati</taxon>
        <taxon>Methanobacteriota</taxon>
        <taxon>Stenosarchaea group</taxon>
        <taxon>Halobacteria</taxon>
        <taxon>Halobacteriales</taxon>
        <taxon>Haloferacaceae</taxon>
        <taxon>Salinigranum</taxon>
    </lineage>
</organism>
<proteinExistence type="predicted"/>
<dbReference type="Proteomes" id="UP000236584">
    <property type="component" value="Chromosome"/>
</dbReference>
<dbReference type="GO" id="GO:0004527">
    <property type="term" value="F:exonuclease activity"/>
    <property type="evidence" value="ECO:0007669"/>
    <property type="project" value="UniProtKB-KW"/>
</dbReference>
<evidence type="ECO:0000313" key="1">
    <source>
        <dbReference type="EMBL" id="AUV81486.1"/>
    </source>
</evidence>
<accession>A0A2I8VHS9</accession>
<dbReference type="KEGG" id="srub:C2R22_07320"/>
<sequence length="397" mass="40243">MSTTAVMESPSADAPTPSPEELAARLADAPFVRVVVAPTGSALAASGVIARALRERGVPFQVRVRRASAYAVADDALTLRVGSAGPADLTLGDPERAPAMAFEVARALETGPDPTLALAGIAAGEADPATSTLADRAGLDRSPGVGLPVSDLADGLGHTTLLHGPVSGDADAAGATLAEWDLPAELDADAWRRVASLVAVDTTTASGATPRAAEVVSRALNPLRLGDGAPFATVEGYGDVLSAVAREEPGTGVALALGYDARTAALGAWRTHAKHAHATLRDAETARYGGVFVVRVLAAADPGDDTANADDAARRRAAGRLRTVARLARDFRSPEPTVLVVSEGVAAAATHDDGVDVARALSTAVETGSADGTAREADVAFDGERETFETAARGSLS</sequence>
<reference evidence="1 2" key="1">
    <citation type="submission" date="2018-01" db="EMBL/GenBank/DDBJ databases">
        <title>Complete genome sequence of Salinigranum rubrum GX10T, an extremely halophilic archaeon isolated from a marine solar saltern.</title>
        <authorList>
            <person name="Han S."/>
        </authorList>
    </citation>
    <scope>NUCLEOTIDE SEQUENCE [LARGE SCALE GENOMIC DNA]</scope>
    <source>
        <strain evidence="1 2">GX10</strain>
    </source>
</reference>
<dbReference type="RefSeq" id="WP_103425174.1">
    <property type="nucleotide sequence ID" value="NZ_CP026309.1"/>
</dbReference>
<gene>
    <name evidence="1" type="ORF">C2R22_07320</name>
</gene>
<dbReference type="AlphaFoldDB" id="A0A2I8VHS9"/>